<dbReference type="AlphaFoldDB" id="A0A9W7ZU50"/>
<reference evidence="2" key="1">
    <citation type="submission" date="2022-07" db="EMBL/GenBank/DDBJ databases">
        <title>Phylogenomic reconstructions and comparative analyses of Kickxellomycotina fungi.</title>
        <authorList>
            <person name="Reynolds N.K."/>
            <person name="Stajich J.E."/>
            <person name="Barry K."/>
            <person name="Grigoriev I.V."/>
            <person name="Crous P."/>
            <person name="Smith M.E."/>
        </authorList>
    </citation>
    <scope>NUCLEOTIDE SEQUENCE</scope>
    <source>
        <strain evidence="2">NBRC 100468</strain>
    </source>
</reference>
<comment type="caution">
    <text evidence="2">The sequence shown here is derived from an EMBL/GenBank/DDBJ whole genome shotgun (WGS) entry which is preliminary data.</text>
</comment>
<gene>
    <name evidence="2" type="ORF">H4219_003941</name>
</gene>
<evidence type="ECO:0000313" key="2">
    <source>
        <dbReference type="EMBL" id="KAJ1916178.1"/>
    </source>
</evidence>
<name>A0A9W7ZU50_9FUNG</name>
<feature type="region of interest" description="Disordered" evidence="1">
    <location>
        <begin position="58"/>
        <end position="83"/>
    </location>
</feature>
<organism evidence="2 3">
    <name type="scientific">Mycoemilia scoparia</name>
    <dbReference type="NCBI Taxonomy" id="417184"/>
    <lineage>
        <taxon>Eukaryota</taxon>
        <taxon>Fungi</taxon>
        <taxon>Fungi incertae sedis</taxon>
        <taxon>Zoopagomycota</taxon>
        <taxon>Kickxellomycotina</taxon>
        <taxon>Kickxellomycetes</taxon>
        <taxon>Kickxellales</taxon>
        <taxon>Kickxellaceae</taxon>
        <taxon>Mycoemilia</taxon>
    </lineage>
</organism>
<feature type="compositionally biased region" description="Polar residues" evidence="1">
    <location>
        <begin position="1"/>
        <end position="14"/>
    </location>
</feature>
<proteinExistence type="predicted"/>
<accession>A0A9W7ZU50</accession>
<feature type="compositionally biased region" description="Low complexity" evidence="1">
    <location>
        <begin position="58"/>
        <end position="80"/>
    </location>
</feature>
<feature type="region of interest" description="Disordered" evidence="1">
    <location>
        <begin position="1"/>
        <end position="38"/>
    </location>
</feature>
<evidence type="ECO:0000313" key="3">
    <source>
        <dbReference type="Proteomes" id="UP001150538"/>
    </source>
</evidence>
<dbReference type="Proteomes" id="UP001150538">
    <property type="component" value="Unassembled WGS sequence"/>
</dbReference>
<sequence length="448" mass="50364">MDNNSQQAGGWNRQTVEDYAQENNEPAPSYLNDGFMAQQQSQVEESFYHANYQLQQQPQPQGHFPLDFESSQDFGSSSESTNNVVKEQPSFLPMLEPVGNYEGGSGVSGVQSSEAIAKPPINWDTGYMEDIGGNIGYSMTSYQAANPTNFQSTNAVPPYSGWSSKYLPKKIAYLAFWAKGITAFPYTLETIYSVLQDMEPKLSQPSSPLHGTKAQSSGIAAYTPLTLLKRWESVEYSKYQTILGTYTKYNLAGALEASIKMVKKSQAKNEVPMKSAKQKFTIHGWTDKLMEVDVFGYITKYIICEHALEFAAQNPNPWVSTTVGTKLDYERLNMDEWIKDHRILSAFICKLAVGLALTRDLPNITDLEFNTATGISAIMLYLMRKYYRYEGSSDYANLPRPSSISKWLGDCIGDVQEDSYRCMFISKEIEHQLLEILPGMVPYISTYL</sequence>
<protein>
    <submittedName>
        <fullName evidence="2">Uncharacterized protein</fullName>
    </submittedName>
</protein>
<dbReference type="EMBL" id="JANBPU010000112">
    <property type="protein sequence ID" value="KAJ1916178.1"/>
    <property type="molecule type" value="Genomic_DNA"/>
</dbReference>
<keyword evidence="3" id="KW-1185">Reference proteome</keyword>
<evidence type="ECO:0000256" key="1">
    <source>
        <dbReference type="SAM" id="MobiDB-lite"/>
    </source>
</evidence>